<dbReference type="GO" id="GO:0048269">
    <property type="term" value="C:methionine adenosyltransferase complex"/>
    <property type="evidence" value="ECO:0007669"/>
    <property type="project" value="TreeGrafter"/>
</dbReference>
<accession>A0A8I2YVT8</accession>
<dbReference type="InterPro" id="IPR036291">
    <property type="entry name" value="NAD(P)-bd_dom_sf"/>
</dbReference>
<reference evidence="1" key="1">
    <citation type="submission" date="2021-03" db="EMBL/GenBank/DDBJ databases">
        <title>Evolutionary innovations through gain and loss of genes in the ectomycorrhizal Boletales.</title>
        <authorList>
            <person name="Wu G."/>
            <person name="Miyauchi S."/>
            <person name="Morin E."/>
            <person name="Yang Z.-L."/>
            <person name="Xu J."/>
            <person name="Martin F.M."/>
        </authorList>
    </citation>
    <scope>NUCLEOTIDE SEQUENCE</scope>
    <source>
        <strain evidence="1">BR01</strain>
    </source>
</reference>
<gene>
    <name evidence="1" type="ORF">JVT61DRAFT_15356</name>
</gene>
<dbReference type="SUPFAM" id="SSF51735">
    <property type="entry name" value="NAD(P)-binding Rossmann-fold domains"/>
    <property type="match status" value="1"/>
</dbReference>
<comment type="caution">
    <text evidence="1">The sequence shown here is derived from an EMBL/GenBank/DDBJ whole genome shotgun (WGS) entry which is preliminary data.</text>
</comment>
<dbReference type="InterPro" id="IPR005913">
    <property type="entry name" value="dTDP_dehydrorham_reduct"/>
</dbReference>
<dbReference type="EMBL" id="JAGFBS010000009">
    <property type="protein sequence ID" value="KAG6377542.1"/>
    <property type="molecule type" value="Genomic_DNA"/>
</dbReference>
<dbReference type="AlphaFoldDB" id="A0A8I2YVT8"/>
<dbReference type="GO" id="GO:0048270">
    <property type="term" value="F:methionine adenosyltransferase regulator activity"/>
    <property type="evidence" value="ECO:0007669"/>
    <property type="project" value="TreeGrafter"/>
</dbReference>
<protein>
    <recommendedName>
        <fullName evidence="3">Methionine adenosyltransferase II beta</fullName>
    </recommendedName>
</protein>
<evidence type="ECO:0000313" key="2">
    <source>
        <dbReference type="Proteomes" id="UP000683000"/>
    </source>
</evidence>
<dbReference type="Proteomes" id="UP000683000">
    <property type="component" value="Unassembled WGS sequence"/>
</dbReference>
<dbReference type="Gene3D" id="3.40.50.720">
    <property type="entry name" value="NAD(P)-binding Rossmann-like Domain"/>
    <property type="match status" value="1"/>
</dbReference>
<organism evidence="1 2">
    <name type="scientific">Boletus reticuloceps</name>
    <dbReference type="NCBI Taxonomy" id="495285"/>
    <lineage>
        <taxon>Eukaryota</taxon>
        <taxon>Fungi</taxon>
        <taxon>Dikarya</taxon>
        <taxon>Basidiomycota</taxon>
        <taxon>Agaricomycotina</taxon>
        <taxon>Agaricomycetes</taxon>
        <taxon>Agaricomycetidae</taxon>
        <taxon>Boletales</taxon>
        <taxon>Boletineae</taxon>
        <taxon>Boletaceae</taxon>
        <taxon>Boletoideae</taxon>
        <taxon>Boletus</taxon>
    </lineage>
</organism>
<dbReference type="PANTHER" id="PTHR10491:SF4">
    <property type="entry name" value="METHIONINE ADENOSYLTRANSFERASE 2 SUBUNIT BETA"/>
    <property type="match status" value="1"/>
</dbReference>
<name>A0A8I2YVT8_9AGAM</name>
<keyword evidence="2" id="KW-1185">Reference proteome</keyword>
<evidence type="ECO:0008006" key="3">
    <source>
        <dbReference type="Google" id="ProtNLM"/>
    </source>
</evidence>
<evidence type="ECO:0000313" key="1">
    <source>
        <dbReference type="EMBL" id="KAG6377542.1"/>
    </source>
</evidence>
<dbReference type="PANTHER" id="PTHR10491">
    <property type="entry name" value="DTDP-4-DEHYDRORHAMNOSE REDUCTASE"/>
    <property type="match status" value="1"/>
</dbReference>
<dbReference type="OrthoDB" id="6235964at2759"/>
<dbReference type="GO" id="GO:0006556">
    <property type="term" value="P:S-adenosylmethionine biosynthetic process"/>
    <property type="evidence" value="ECO:0007669"/>
    <property type="project" value="UniProtKB-UniPathway"/>
</dbReference>
<dbReference type="UniPathway" id="UPA00315">
    <property type="reaction ID" value="UER00080"/>
</dbReference>
<sequence length="114" mass="12962">MDDYAQRYPTNVVDIASFLVRLSVETDLDKPLPRVVHYSASECLTKYSMCEIFGKILKLPISHIIRDSSVPADAVARPRDCHLYTEETAELVGDLGCSKFEDWWSVYLTSTQTK</sequence>
<proteinExistence type="predicted"/>